<feature type="compositionally biased region" description="Low complexity" evidence="1">
    <location>
        <begin position="58"/>
        <end position="67"/>
    </location>
</feature>
<feature type="compositionally biased region" description="Polar residues" evidence="1">
    <location>
        <begin position="127"/>
        <end position="143"/>
    </location>
</feature>
<evidence type="ECO:0000256" key="1">
    <source>
        <dbReference type="SAM" id="MobiDB-lite"/>
    </source>
</evidence>
<evidence type="ECO:0000313" key="3">
    <source>
        <dbReference type="Proteomes" id="UP000567179"/>
    </source>
</evidence>
<protein>
    <submittedName>
        <fullName evidence="2">Uncharacterized protein</fullName>
    </submittedName>
</protein>
<keyword evidence="3" id="KW-1185">Reference proteome</keyword>
<proteinExistence type="predicted"/>
<name>A0A8H5BFY1_9AGAR</name>
<feature type="compositionally biased region" description="Low complexity" evidence="1">
    <location>
        <begin position="437"/>
        <end position="456"/>
    </location>
</feature>
<dbReference type="SUPFAM" id="SSF54695">
    <property type="entry name" value="POZ domain"/>
    <property type="match status" value="1"/>
</dbReference>
<feature type="region of interest" description="Disordered" evidence="1">
    <location>
        <begin position="1"/>
        <end position="224"/>
    </location>
</feature>
<feature type="compositionally biased region" description="Polar residues" evidence="1">
    <location>
        <begin position="497"/>
        <end position="510"/>
    </location>
</feature>
<dbReference type="Gene3D" id="3.30.710.10">
    <property type="entry name" value="Potassium Channel Kv1.1, Chain A"/>
    <property type="match status" value="1"/>
</dbReference>
<organism evidence="2 3">
    <name type="scientific">Psilocybe cf. subviscida</name>
    <dbReference type="NCBI Taxonomy" id="2480587"/>
    <lineage>
        <taxon>Eukaryota</taxon>
        <taxon>Fungi</taxon>
        <taxon>Dikarya</taxon>
        <taxon>Basidiomycota</taxon>
        <taxon>Agaricomycotina</taxon>
        <taxon>Agaricomycetes</taxon>
        <taxon>Agaricomycetidae</taxon>
        <taxon>Agaricales</taxon>
        <taxon>Agaricineae</taxon>
        <taxon>Strophariaceae</taxon>
        <taxon>Psilocybe</taxon>
    </lineage>
</organism>
<dbReference type="InterPro" id="IPR011333">
    <property type="entry name" value="SKP1/BTB/POZ_sf"/>
</dbReference>
<feature type="compositionally biased region" description="Polar residues" evidence="1">
    <location>
        <begin position="46"/>
        <end position="57"/>
    </location>
</feature>
<dbReference type="Proteomes" id="UP000567179">
    <property type="component" value="Unassembled WGS sequence"/>
</dbReference>
<gene>
    <name evidence="2" type="ORF">D9619_000891</name>
</gene>
<comment type="caution">
    <text evidence="2">The sequence shown here is derived from an EMBL/GenBank/DDBJ whole genome shotgun (WGS) entry which is preliminary data.</text>
</comment>
<feature type="region of interest" description="Disordered" evidence="1">
    <location>
        <begin position="429"/>
        <end position="517"/>
    </location>
</feature>
<accession>A0A8H5BFY1</accession>
<dbReference type="EMBL" id="JAACJJ010000028">
    <property type="protein sequence ID" value="KAF5322545.1"/>
    <property type="molecule type" value="Genomic_DNA"/>
</dbReference>
<feature type="compositionally biased region" description="Pro residues" evidence="1">
    <location>
        <begin position="194"/>
        <end position="213"/>
    </location>
</feature>
<dbReference type="OrthoDB" id="3363734at2759"/>
<dbReference type="AlphaFoldDB" id="A0A8H5BFY1"/>
<evidence type="ECO:0000313" key="2">
    <source>
        <dbReference type="EMBL" id="KAF5322545.1"/>
    </source>
</evidence>
<sequence>MNRSHLHQANTPPPQAAPPAHHRSQSHTYIPATPSASHSNHRSRRPSLSNTMHWLSRSSPTPNSTPTQAKIIKISEPQRVRGSDIISPRSGQLGSGAIVVRTPDEALRETGVRLSPELSDTPRPNVASESRTSLRKSIQSNPGTPHLSYIPSSEASASPPASPPLPPLPLSADTDEETLNEPESPRSSRGSKSPPRPSRTPPPAPSVPLPPVPSLNARNSRSSLKVRTVSTAIEDLPPSVPPLPPHIVASNQPPPFHVILVSDPPPVGVDPAKVMVTIETCTASHKTTLSTLQSRPSHLSKYLASIVSGTRGQHAQSMVSSIYSTESDDLHMYHHHLTSQGLVPSSCNIHLFLDRNSQPYSHILNFFRSPVIDGQPDTLPRSLQLYGSASSSSQSRLENLIEVREEAAFLGLESLHKLTTDEIRLRYGPRLHTRGPSNSSRVSVQSQQASVYSQYNAHHHQHADVPPSPICDSFGNPVRLNPPPRAHDSSPDLLETIPSSASINGHQSLKSPPAGWI</sequence>
<reference evidence="2 3" key="1">
    <citation type="journal article" date="2020" name="ISME J.">
        <title>Uncovering the hidden diversity of litter-decomposition mechanisms in mushroom-forming fungi.</title>
        <authorList>
            <person name="Floudas D."/>
            <person name="Bentzer J."/>
            <person name="Ahren D."/>
            <person name="Johansson T."/>
            <person name="Persson P."/>
            <person name="Tunlid A."/>
        </authorList>
    </citation>
    <scope>NUCLEOTIDE SEQUENCE [LARGE SCALE GENOMIC DNA]</scope>
    <source>
        <strain evidence="2 3">CBS 101986</strain>
    </source>
</reference>
<feature type="compositionally biased region" description="Pro residues" evidence="1">
    <location>
        <begin position="160"/>
        <end position="169"/>
    </location>
</feature>
<feature type="compositionally biased region" description="Basic and acidic residues" evidence="1">
    <location>
        <begin position="102"/>
        <end position="111"/>
    </location>
</feature>